<name>A0A285L909_9NOCA</name>
<evidence type="ECO:0000259" key="2">
    <source>
        <dbReference type="Pfam" id="PF14230"/>
    </source>
</evidence>
<evidence type="ECO:0000313" key="4">
    <source>
        <dbReference type="Proteomes" id="UP000219565"/>
    </source>
</evidence>
<evidence type="ECO:0000256" key="1">
    <source>
        <dbReference type="SAM" id="Phobius"/>
    </source>
</evidence>
<keyword evidence="1" id="KW-0472">Membrane</keyword>
<keyword evidence="1" id="KW-0812">Transmembrane</keyword>
<dbReference type="RefSeq" id="WP_067780534.1">
    <property type="nucleotide sequence ID" value="NZ_JAMTCW010000008.1"/>
</dbReference>
<organism evidence="3 4">
    <name type="scientific">Nocardia amikacinitolerans</name>
    <dbReference type="NCBI Taxonomy" id="756689"/>
    <lineage>
        <taxon>Bacteria</taxon>
        <taxon>Bacillati</taxon>
        <taxon>Actinomycetota</taxon>
        <taxon>Actinomycetes</taxon>
        <taxon>Mycobacteriales</taxon>
        <taxon>Nocardiaceae</taxon>
        <taxon>Nocardia</taxon>
    </lineage>
</organism>
<dbReference type="Proteomes" id="UP000219565">
    <property type="component" value="Unassembled WGS sequence"/>
</dbReference>
<dbReference type="Pfam" id="PF14230">
    <property type="entry name" value="DUF4333"/>
    <property type="match status" value="1"/>
</dbReference>
<keyword evidence="1" id="KW-1133">Transmembrane helix</keyword>
<dbReference type="EMBL" id="OBEG01000001">
    <property type="protein sequence ID" value="SNY80086.1"/>
    <property type="molecule type" value="Genomic_DNA"/>
</dbReference>
<reference evidence="3 4" key="1">
    <citation type="submission" date="2017-09" db="EMBL/GenBank/DDBJ databases">
        <authorList>
            <person name="Ehlers B."/>
            <person name="Leendertz F.H."/>
        </authorList>
    </citation>
    <scope>NUCLEOTIDE SEQUENCE [LARGE SCALE GENOMIC DNA]</scope>
    <source>
        <strain evidence="3 4">DSM 45537</strain>
    </source>
</reference>
<gene>
    <name evidence="3" type="ORF">SAMN04244553_1829</name>
</gene>
<keyword evidence="4" id="KW-1185">Reference proteome</keyword>
<feature type="transmembrane region" description="Helical" evidence="1">
    <location>
        <begin position="12"/>
        <end position="32"/>
    </location>
</feature>
<protein>
    <recommendedName>
        <fullName evidence="2">DUF4333 domain-containing protein</fullName>
    </recommendedName>
</protein>
<feature type="domain" description="DUF4333" evidence="2">
    <location>
        <begin position="34"/>
        <end position="88"/>
    </location>
</feature>
<evidence type="ECO:0000313" key="3">
    <source>
        <dbReference type="EMBL" id="SNY80086.1"/>
    </source>
</evidence>
<sequence>MVDQQNFARSVMAVSSAVVAVCAVAVTVKVMSTDLGPVEQPRVLDQAALEQQVANMLQGVGDEPAGRVSCPGSVVVEVGNQFECEVRRYLHFEDVIVKIVSDQGEITVDRS</sequence>
<dbReference type="InterPro" id="IPR025637">
    <property type="entry name" value="DUF4333"/>
</dbReference>
<dbReference type="OrthoDB" id="4564689at2"/>
<accession>A0A285L909</accession>
<dbReference type="AlphaFoldDB" id="A0A285L909"/>
<proteinExistence type="predicted"/>